<dbReference type="Pfam" id="PF02213">
    <property type="entry name" value="GYF"/>
    <property type="match status" value="1"/>
</dbReference>
<reference evidence="4" key="1">
    <citation type="submission" date="2017-02" db="UniProtKB">
        <authorList>
            <consortium name="WormBaseParasite"/>
        </authorList>
    </citation>
    <scope>IDENTIFICATION</scope>
</reference>
<feature type="compositionally biased region" description="Polar residues" evidence="1">
    <location>
        <begin position="225"/>
        <end position="242"/>
    </location>
</feature>
<evidence type="ECO:0000313" key="4">
    <source>
        <dbReference type="WBParaSite" id="PTRK_0000565700.1"/>
    </source>
</evidence>
<proteinExistence type="predicted"/>
<dbReference type="STRING" id="131310.A0A0N4ZDJ4"/>
<feature type="region of interest" description="Disordered" evidence="1">
    <location>
        <begin position="223"/>
        <end position="242"/>
    </location>
</feature>
<keyword evidence="3" id="KW-1185">Reference proteome</keyword>
<dbReference type="InterPro" id="IPR035445">
    <property type="entry name" value="GYF-like_dom_sf"/>
</dbReference>
<feature type="region of interest" description="Disordered" evidence="1">
    <location>
        <begin position="1"/>
        <end position="20"/>
    </location>
</feature>
<evidence type="ECO:0000256" key="1">
    <source>
        <dbReference type="SAM" id="MobiDB-lite"/>
    </source>
</evidence>
<protein>
    <submittedName>
        <fullName evidence="4">GYF domain-containing protein</fullName>
    </submittedName>
</protein>
<dbReference type="InterPro" id="IPR003169">
    <property type="entry name" value="GYF"/>
</dbReference>
<dbReference type="AlphaFoldDB" id="A0A0N4ZDJ4"/>
<organism evidence="3 4">
    <name type="scientific">Parastrongyloides trichosuri</name>
    <name type="common">Possum-specific nematode worm</name>
    <dbReference type="NCBI Taxonomy" id="131310"/>
    <lineage>
        <taxon>Eukaryota</taxon>
        <taxon>Metazoa</taxon>
        <taxon>Ecdysozoa</taxon>
        <taxon>Nematoda</taxon>
        <taxon>Chromadorea</taxon>
        <taxon>Rhabditida</taxon>
        <taxon>Tylenchina</taxon>
        <taxon>Panagrolaimomorpha</taxon>
        <taxon>Strongyloidoidea</taxon>
        <taxon>Strongyloididae</taxon>
        <taxon>Parastrongyloides</taxon>
    </lineage>
</organism>
<dbReference type="WBParaSite" id="PTRK_0000565700.1">
    <property type="protein sequence ID" value="PTRK_0000565700.1"/>
    <property type="gene ID" value="PTRK_0000565700"/>
</dbReference>
<sequence>MTITNNRIEMTPSPEAAPTTITNDDGRKKWFYCGNDQVIYGPYASHEMRVWAENGYIGDYVMIRTEEDRHFHRLMDYKKVLNGDCPFKNDISSFEAIQQNLPQPHDMFDYHKRMAKNPYFIPHTSTASFFPQITPHMVSYSNIPVISPQLTAAPVGIINNLTPYGMDYSTIQGGNLDNTINYSPGSSENFEESNNSSGIVIDTSTSTCDAPWNDKNRNKKALIDASTSTDGSKNGDSRSIGTQTVMEVRREDITEIIEKILGVRIQIIN</sequence>
<accession>A0A0N4ZDJ4</accession>
<dbReference type="SMART" id="SM00444">
    <property type="entry name" value="GYF"/>
    <property type="match status" value="1"/>
</dbReference>
<dbReference type="SUPFAM" id="SSF55277">
    <property type="entry name" value="GYF domain"/>
    <property type="match status" value="1"/>
</dbReference>
<dbReference type="Proteomes" id="UP000038045">
    <property type="component" value="Unplaced"/>
</dbReference>
<name>A0A0N4ZDJ4_PARTI</name>
<feature type="domain" description="GYF" evidence="2">
    <location>
        <begin position="27"/>
        <end position="82"/>
    </location>
</feature>
<evidence type="ECO:0000259" key="2">
    <source>
        <dbReference type="PROSITE" id="PS50829"/>
    </source>
</evidence>
<evidence type="ECO:0000313" key="3">
    <source>
        <dbReference type="Proteomes" id="UP000038045"/>
    </source>
</evidence>
<dbReference type="Gene3D" id="3.30.1490.40">
    <property type="match status" value="1"/>
</dbReference>
<dbReference type="PROSITE" id="PS50829">
    <property type="entry name" value="GYF"/>
    <property type="match status" value="1"/>
</dbReference>